<dbReference type="InterPro" id="IPR011042">
    <property type="entry name" value="6-blade_b-propeller_TolB-like"/>
</dbReference>
<dbReference type="EMBL" id="SMDR01000001">
    <property type="protein sequence ID" value="TNJ35377.1"/>
    <property type="molecule type" value="Genomic_DNA"/>
</dbReference>
<dbReference type="InterPro" id="IPR001258">
    <property type="entry name" value="NHL_repeat"/>
</dbReference>
<gene>
    <name evidence="5" type="ORF">E1B00_06375</name>
</gene>
<dbReference type="PANTHER" id="PTHR24104:SF25">
    <property type="entry name" value="PROTEIN LIN-41"/>
    <property type="match status" value="1"/>
</dbReference>
<accession>A0A5C4RXF0</accession>
<dbReference type="Gene3D" id="2.120.10.30">
    <property type="entry name" value="TolB, C-terminal domain"/>
    <property type="match status" value="1"/>
</dbReference>
<dbReference type="Pfam" id="PF01436">
    <property type="entry name" value="NHL"/>
    <property type="match status" value="1"/>
</dbReference>
<organism evidence="5 6">
    <name type="scientific">Arenimonas terrae</name>
    <dbReference type="NCBI Taxonomy" id="2546226"/>
    <lineage>
        <taxon>Bacteria</taxon>
        <taxon>Pseudomonadati</taxon>
        <taxon>Pseudomonadota</taxon>
        <taxon>Gammaproteobacteria</taxon>
        <taxon>Lysobacterales</taxon>
        <taxon>Lysobacteraceae</taxon>
        <taxon>Arenimonas</taxon>
    </lineage>
</organism>
<sequence length="367" mass="40321">MKNALTAALALALLTAGCTTPGAPDPSSRVMPARVFGAEATSVPESFMTPETVADEIDSVASWQSPEGRTWLIATAKETHLLVVYDGDTGQELRRFGERGEKPGQFNRPNGIAVRGDLLFVVERDNHRVQVLRLPDFSPVGLVGAEQLRSPYGLWLTETAPGELEMLVTDSFMADYRTETVPPLSELDQRVKRYRLRFAGGALAGVDYTGHFGDTTEAGALRMVESIAGDTMHDRLLIAEEDVRVGTTLRVYTLDGKYTRRSLPRERFKAQAEGVALWTCPDGSGYWITTDQSSDLTVFHVFDRRELGYLGSFTGGKVALTDGIWLQQSATARFPAGVLYAAHDDRGVGAFDWRDIARALELRTACR</sequence>
<dbReference type="SUPFAM" id="SSF50956">
    <property type="entry name" value="Thermostable phytase (3-phytase)"/>
    <property type="match status" value="1"/>
</dbReference>
<proteinExistence type="predicted"/>
<feature type="repeat" description="NHL" evidence="2">
    <location>
        <begin position="93"/>
        <end position="135"/>
    </location>
</feature>
<evidence type="ECO:0000259" key="4">
    <source>
        <dbReference type="PROSITE" id="PS51662"/>
    </source>
</evidence>
<keyword evidence="1" id="KW-0677">Repeat</keyword>
<protein>
    <submittedName>
        <fullName evidence="5">Phytase</fullName>
    </submittedName>
</protein>
<dbReference type="OrthoDB" id="5943115at2"/>
<feature type="signal peptide" evidence="3">
    <location>
        <begin position="1"/>
        <end position="23"/>
    </location>
</feature>
<evidence type="ECO:0000313" key="5">
    <source>
        <dbReference type="EMBL" id="TNJ35377.1"/>
    </source>
</evidence>
<feature type="chain" id="PRO_5023055042" evidence="3">
    <location>
        <begin position="24"/>
        <end position="367"/>
    </location>
</feature>
<dbReference type="InterPro" id="IPR050952">
    <property type="entry name" value="TRIM-NHL_E3_ligases"/>
</dbReference>
<reference evidence="5 6" key="1">
    <citation type="submission" date="2019-03" db="EMBL/GenBank/DDBJ databases">
        <title>Arenimonas daejeonensis sp. nov., isolated from compost.</title>
        <authorList>
            <person name="Jeon C.O."/>
        </authorList>
    </citation>
    <scope>NUCLEOTIDE SEQUENCE [LARGE SCALE GENOMIC DNA]</scope>
    <source>
        <strain evidence="5 6">R29</strain>
    </source>
</reference>
<dbReference type="Proteomes" id="UP000305760">
    <property type="component" value="Unassembled WGS sequence"/>
</dbReference>
<dbReference type="AlphaFoldDB" id="A0A5C4RXF0"/>
<keyword evidence="6" id="KW-1185">Reference proteome</keyword>
<dbReference type="GO" id="GO:0016158">
    <property type="term" value="F:inositol hexakisphosphate 3-phosphatase activity"/>
    <property type="evidence" value="ECO:0007669"/>
    <property type="project" value="InterPro"/>
</dbReference>
<dbReference type="GO" id="GO:0008270">
    <property type="term" value="F:zinc ion binding"/>
    <property type="evidence" value="ECO:0007669"/>
    <property type="project" value="UniProtKB-KW"/>
</dbReference>
<keyword evidence="3" id="KW-0732">Signal</keyword>
<dbReference type="PROSITE" id="PS51257">
    <property type="entry name" value="PROKAR_LIPOPROTEIN"/>
    <property type="match status" value="1"/>
</dbReference>
<dbReference type="PROSITE" id="PS51125">
    <property type="entry name" value="NHL"/>
    <property type="match status" value="1"/>
</dbReference>
<feature type="domain" description="BPP" evidence="4">
    <location>
        <begin position="33"/>
        <end position="360"/>
    </location>
</feature>
<dbReference type="PANTHER" id="PTHR24104">
    <property type="entry name" value="E3 UBIQUITIN-PROTEIN LIGASE NHLRC1-RELATED"/>
    <property type="match status" value="1"/>
</dbReference>
<dbReference type="RefSeq" id="WP_139446754.1">
    <property type="nucleotide sequence ID" value="NZ_SMDR01000001.1"/>
</dbReference>
<evidence type="ECO:0000313" key="6">
    <source>
        <dbReference type="Proteomes" id="UP000305760"/>
    </source>
</evidence>
<dbReference type="InterPro" id="IPR003431">
    <property type="entry name" value="B-propeller_Phytase"/>
</dbReference>
<name>A0A5C4RXF0_9GAMM</name>
<dbReference type="PROSITE" id="PS51662">
    <property type="entry name" value="BP_PHYTASE"/>
    <property type="match status" value="1"/>
</dbReference>
<evidence type="ECO:0000256" key="2">
    <source>
        <dbReference type="PROSITE-ProRule" id="PRU00504"/>
    </source>
</evidence>
<comment type="caution">
    <text evidence="5">The sequence shown here is derived from an EMBL/GenBank/DDBJ whole genome shotgun (WGS) entry which is preliminary data.</text>
</comment>
<evidence type="ECO:0000256" key="1">
    <source>
        <dbReference type="ARBA" id="ARBA00022737"/>
    </source>
</evidence>
<evidence type="ECO:0000256" key="3">
    <source>
        <dbReference type="SAM" id="SignalP"/>
    </source>
</evidence>